<proteinExistence type="predicted"/>
<accession>A0A7W8A1T6</accession>
<evidence type="ECO:0000256" key="1">
    <source>
        <dbReference type="SAM" id="Phobius"/>
    </source>
</evidence>
<reference evidence="3 4" key="1">
    <citation type="submission" date="2020-08" db="EMBL/GenBank/DDBJ databases">
        <title>Genomic Encyclopedia of Type Strains, Phase IV (KMG-IV): sequencing the most valuable type-strain genomes for metagenomic binning, comparative biology and taxonomic classification.</title>
        <authorList>
            <person name="Goeker M."/>
        </authorList>
    </citation>
    <scope>NUCLEOTIDE SEQUENCE [LARGE SCALE GENOMIC DNA]</scope>
    <source>
        <strain evidence="3 4">DSM 45385</strain>
    </source>
</reference>
<feature type="transmembrane region" description="Helical" evidence="1">
    <location>
        <begin position="166"/>
        <end position="185"/>
    </location>
</feature>
<sequence>MTAIELARLAGWERTKISKIEHLARSPSLADIRTWCRLCRAEDQTDDLLAALRAVTGMYQEWKRLQRTGLRRLQEQRTAVFEQTQEFRSYASQVIPGLLQTPEYATAILSAVAVRNKLPNDVEAAVAARMKRARLLREGGHRFAFILEESVLRYQIGGPTVMAGQLGYLLMVMALPSVSLMVIPFSRARKTHALGNFNIYDQAEVRIELLTAAINVTVPSEIDQYRREFELLASMAVTGSEARSVIAKALADMQ</sequence>
<dbReference type="Proteomes" id="UP000568380">
    <property type="component" value="Unassembled WGS sequence"/>
</dbReference>
<dbReference type="Pfam" id="PF19054">
    <property type="entry name" value="DUF5753"/>
    <property type="match status" value="1"/>
</dbReference>
<keyword evidence="1" id="KW-0812">Transmembrane</keyword>
<keyword evidence="1" id="KW-1133">Transmembrane helix</keyword>
<dbReference type="AlphaFoldDB" id="A0A7W8A1T6"/>
<feature type="domain" description="DUF5753" evidence="2">
    <location>
        <begin position="83"/>
        <end position="247"/>
    </location>
</feature>
<name>A0A7W8A1T6_9ACTN</name>
<gene>
    <name evidence="3" type="ORF">HNR40_003428</name>
</gene>
<dbReference type="EMBL" id="JACHIN010000004">
    <property type="protein sequence ID" value="MBB5077953.1"/>
    <property type="molecule type" value="Genomic_DNA"/>
</dbReference>
<dbReference type="InterPro" id="IPR043917">
    <property type="entry name" value="DUF5753"/>
</dbReference>
<protein>
    <recommendedName>
        <fullName evidence="2">DUF5753 domain-containing protein</fullName>
    </recommendedName>
</protein>
<comment type="caution">
    <text evidence="3">The sequence shown here is derived from an EMBL/GenBank/DDBJ whole genome shotgun (WGS) entry which is preliminary data.</text>
</comment>
<evidence type="ECO:0000313" key="3">
    <source>
        <dbReference type="EMBL" id="MBB5077953.1"/>
    </source>
</evidence>
<evidence type="ECO:0000313" key="4">
    <source>
        <dbReference type="Proteomes" id="UP000568380"/>
    </source>
</evidence>
<organism evidence="3 4">
    <name type="scientific">Nonomuraea endophytica</name>
    <dbReference type="NCBI Taxonomy" id="714136"/>
    <lineage>
        <taxon>Bacteria</taxon>
        <taxon>Bacillati</taxon>
        <taxon>Actinomycetota</taxon>
        <taxon>Actinomycetes</taxon>
        <taxon>Streptosporangiales</taxon>
        <taxon>Streptosporangiaceae</taxon>
        <taxon>Nonomuraea</taxon>
    </lineage>
</organism>
<keyword evidence="1" id="KW-0472">Membrane</keyword>
<keyword evidence="4" id="KW-1185">Reference proteome</keyword>
<evidence type="ECO:0000259" key="2">
    <source>
        <dbReference type="Pfam" id="PF19054"/>
    </source>
</evidence>